<evidence type="ECO:0000256" key="1">
    <source>
        <dbReference type="ARBA" id="ARBA00008919"/>
    </source>
</evidence>
<protein>
    <recommendedName>
        <fullName evidence="4">Fucosyltransferase C-terminal domain-containing protein</fullName>
    </recommendedName>
</protein>
<evidence type="ECO:0000313" key="6">
    <source>
        <dbReference type="Proteomes" id="UP000230903"/>
    </source>
</evidence>
<dbReference type="EMBL" id="PFBC01000052">
    <property type="protein sequence ID" value="PIR87686.1"/>
    <property type="molecule type" value="Genomic_DNA"/>
</dbReference>
<reference evidence="6" key="1">
    <citation type="submission" date="2017-09" db="EMBL/GenBank/DDBJ databases">
        <title>Depth-based differentiation of microbial function through sediment-hosted aquifers and enrichment of novel symbionts in the deep terrestrial subsurface.</title>
        <authorList>
            <person name="Probst A.J."/>
            <person name="Ladd B."/>
            <person name="Jarett J.K."/>
            <person name="Geller-Mcgrath D.E."/>
            <person name="Sieber C.M.K."/>
            <person name="Emerson J.B."/>
            <person name="Anantharaman K."/>
            <person name="Thomas B.C."/>
            <person name="Malmstrom R."/>
            <person name="Stieglmeier M."/>
            <person name="Klingl A."/>
            <person name="Woyke T."/>
            <person name="Ryan C.M."/>
            <person name="Banfield J.F."/>
        </authorList>
    </citation>
    <scope>NUCLEOTIDE SEQUENCE [LARGE SCALE GENOMIC DNA]</scope>
</reference>
<feature type="domain" description="Fucosyltransferase C-terminal" evidence="4">
    <location>
        <begin position="233"/>
        <end position="317"/>
    </location>
</feature>
<evidence type="ECO:0000256" key="3">
    <source>
        <dbReference type="ARBA" id="ARBA00022679"/>
    </source>
</evidence>
<dbReference type="GO" id="GO:0016020">
    <property type="term" value="C:membrane"/>
    <property type="evidence" value="ECO:0007669"/>
    <property type="project" value="InterPro"/>
</dbReference>
<dbReference type="Pfam" id="PF00852">
    <property type="entry name" value="Glyco_transf_10"/>
    <property type="match status" value="1"/>
</dbReference>
<dbReference type="InterPro" id="IPR055270">
    <property type="entry name" value="Glyco_tran_10_C"/>
</dbReference>
<dbReference type="PANTHER" id="PTHR11929:SF194">
    <property type="entry name" value="ALPHA-(1,3)-FUCOSYLTRANSFERASE 10"/>
    <property type="match status" value="1"/>
</dbReference>
<dbReference type="SUPFAM" id="SSF53756">
    <property type="entry name" value="UDP-Glycosyltransferase/glycogen phosphorylase"/>
    <property type="match status" value="1"/>
</dbReference>
<gene>
    <name evidence="5" type="ORF">COU10_03380</name>
</gene>
<dbReference type="Gene3D" id="3.40.50.11660">
    <property type="entry name" value="Glycosyl transferase family 10, C-terminal domain"/>
    <property type="match status" value="1"/>
</dbReference>
<keyword evidence="3" id="KW-0808">Transferase</keyword>
<evidence type="ECO:0000313" key="5">
    <source>
        <dbReference type="EMBL" id="PIR87686.1"/>
    </source>
</evidence>
<name>A0A2H0UPT8_9BACT</name>
<proteinExistence type="inferred from homology"/>
<dbReference type="PANTHER" id="PTHR11929">
    <property type="entry name" value="ALPHA- 1,3 -FUCOSYLTRANSFERASE"/>
    <property type="match status" value="1"/>
</dbReference>
<organism evidence="5 6">
    <name type="scientific">Candidatus Harrisonbacteria bacterium CG10_big_fil_rev_8_21_14_0_10_45_28</name>
    <dbReference type="NCBI Taxonomy" id="1974586"/>
    <lineage>
        <taxon>Bacteria</taxon>
        <taxon>Candidatus Harrisoniibacteriota</taxon>
    </lineage>
</organism>
<dbReference type="InterPro" id="IPR001503">
    <property type="entry name" value="Glyco_trans_10"/>
</dbReference>
<accession>A0A2H0UPT8</accession>
<dbReference type="Proteomes" id="UP000230903">
    <property type="component" value="Unassembled WGS sequence"/>
</dbReference>
<evidence type="ECO:0000256" key="2">
    <source>
        <dbReference type="ARBA" id="ARBA00022676"/>
    </source>
</evidence>
<sequence>MHKTIVFDIGNPGLLENKLFDPIFANKVSHTTLPLIYLYNEAKKVGFEGVTPDVYLANPDSYPNAVLFSHMRTEFTDRLIEAGVKPLIMTNQESPIIAYRFYFDLKKSLDGFSHAFLFSGFKNEAEKTEAEFHVMYFPEPYSPLTVVEAAFENRKLATMICGNKRVSFTMKRFLAGILSGKFYRELYKERLNVIKHFSANPGFDLYGIKWDKPIAGAEAEMRAHVEQCLRGPVDDKTEALRGYKFNFALENTICPGYLTEKIFDPMFAGAVPVYLGAPDIIDFVPKECFVDMRDFKSYAKLEEFLGNMSEEEYRKYIDAINRFIGSDKYALFTQESFAKEVLKILENE</sequence>
<dbReference type="GO" id="GO:0046920">
    <property type="term" value="F:alpha-(1-&gt;3)-fucosyltransferase activity"/>
    <property type="evidence" value="ECO:0007669"/>
    <property type="project" value="TreeGrafter"/>
</dbReference>
<dbReference type="InterPro" id="IPR038577">
    <property type="entry name" value="GT10-like_C_sf"/>
</dbReference>
<comment type="similarity">
    <text evidence="1">Belongs to the glycosyltransferase 10 family.</text>
</comment>
<evidence type="ECO:0000259" key="4">
    <source>
        <dbReference type="Pfam" id="PF00852"/>
    </source>
</evidence>
<keyword evidence="2" id="KW-0328">Glycosyltransferase</keyword>
<dbReference type="AlphaFoldDB" id="A0A2H0UPT8"/>
<comment type="caution">
    <text evidence="5">The sequence shown here is derived from an EMBL/GenBank/DDBJ whole genome shotgun (WGS) entry which is preliminary data.</text>
</comment>